<reference evidence="2 3" key="1">
    <citation type="submission" date="2015-09" db="EMBL/GenBank/DDBJ databases">
        <title>Atta colombica WGS genome.</title>
        <authorList>
            <person name="Nygaard S."/>
            <person name="Hu H."/>
            <person name="Boomsma J."/>
            <person name="Zhang G."/>
        </authorList>
    </citation>
    <scope>NUCLEOTIDE SEQUENCE [LARGE SCALE GENOMIC DNA]</scope>
    <source>
        <strain evidence="2">Treedump-2</strain>
        <tissue evidence="2">Whole body</tissue>
    </source>
</reference>
<organism evidence="2 3">
    <name type="scientific">Atta colombica</name>
    <dbReference type="NCBI Taxonomy" id="520822"/>
    <lineage>
        <taxon>Eukaryota</taxon>
        <taxon>Metazoa</taxon>
        <taxon>Ecdysozoa</taxon>
        <taxon>Arthropoda</taxon>
        <taxon>Hexapoda</taxon>
        <taxon>Insecta</taxon>
        <taxon>Pterygota</taxon>
        <taxon>Neoptera</taxon>
        <taxon>Endopterygota</taxon>
        <taxon>Hymenoptera</taxon>
        <taxon>Apocrita</taxon>
        <taxon>Aculeata</taxon>
        <taxon>Formicoidea</taxon>
        <taxon>Formicidae</taxon>
        <taxon>Myrmicinae</taxon>
        <taxon>Atta</taxon>
    </lineage>
</organism>
<name>A0A195BR25_9HYME</name>
<protein>
    <submittedName>
        <fullName evidence="2">Uncharacterized protein</fullName>
    </submittedName>
</protein>
<dbReference type="EMBL" id="KQ976419">
    <property type="protein sequence ID" value="KYM89306.1"/>
    <property type="molecule type" value="Genomic_DNA"/>
</dbReference>
<feature type="region of interest" description="Disordered" evidence="1">
    <location>
        <begin position="49"/>
        <end position="103"/>
    </location>
</feature>
<gene>
    <name evidence="2" type="ORF">ALC53_02382</name>
</gene>
<evidence type="ECO:0000313" key="2">
    <source>
        <dbReference type="EMBL" id="KYM89306.1"/>
    </source>
</evidence>
<evidence type="ECO:0000256" key="1">
    <source>
        <dbReference type="SAM" id="MobiDB-lite"/>
    </source>
</evidence>
<evidence type="ECO:0000313" key="3">
    <source>
        <dbReference type="Proteomes" id="UP000078540"/>
    </source>
</evidence>
<dbReference type="Proteomes" id="UP000078540">
    <property type="component" value="Unassembled WGS sequence"/>
</dbReference>
<feature type="compositionally biased region" description="Gly residues" evidence="1">
    <location>
        <begin position="52"/>
        <end position="62"/>
    </location>
</feature>
<proteinExistence type="predicted"/>
<accession>A0A195BR25</accession>
<keyword evidence="3" id="KW-1185">Reference proteome</keyword>
<dbReference type="AlphaFoldDB" id="A0A195BR25"/>
<sequence length="124" mass="13397">METGEEETEVDVGTDELVDAAPVVESPCHCEELATISRGLLRYAPGCKGLPRDGGGSGGGGNTAYTDSRGCRPKTRRISSDRPSPRCNVPQFGLHKSHSDAGADTRRLFNDVMMMMMMTKRGTY</sequence>